<dbReference type="AlphaFoldDB" id="A0AAD4LMM4"/>
<dbReference type="Pfam" id="PF24883">
    <property type="entry name" value="NPHP3_N"/>
    <property type="match status" value="1"/>
</dbReference>
<gene>
    <name evidence="4" type="ORF">EDB92DRAFT_1175915</name>
</gene>
<feature type="domain" description="Nephrocystin 3-like N-terminal" evidence="3">
    <location>
        <begin position="431"/>
        <end position="533"/>
    </location>
</feature>
<accession>A0AAD4LMM4</accession>
<dbReference type="SUPFAM" id="SSF49562">
    <property type="entry name" value="C2 domain (Calcium/lipid-binding domain, CaLB)"/>
    <property type="match status" value="1"/>
</dbReference>
<dbReference type="EMBL" id="JAKELL010000005">
    <property type="protein sequence ID" value="KAH8998485.1"/>
    <property type="molecule type" value="Genomic_DNA"/>
</dbReference>
<keyword evidence="5" id="KW-1185">Reference proteome</keyword>
<dbReference type="InterPro" id="IPR056884">
    <property type="entry name" value="NPHP3-like_N"/>
</dbReference>
<organism evidence="4 5">
    <name type="scientific">Lactarius akahatsu</name>
    <dbReference type="NCBI Taxonomy" id="416441"/>
    <lineage>
        <taxon>Eukaryota</taxon>
        <taxon>Fungi</taxon>
        <taxon>Dikarya</taxon>
        <taxon>Basidiomycota</taxon>
        <taxon>Agaricomycotina</taxon>
        <taxon>Agaricomycetes</taxon>
        <taxon>Russulales</taxon>
        <taxon>Russulaceae</taxon>
        <taxon>Lactarius</taxon>
    </lineage>
</organism>
<evidence type="ECO:0000256" key="1">
    <source>
        <dbReference type="ARBA" id="ARBA00022737"/>
    </source>
</evidence>
<reference evidence="4" key="1">
    <citation type="submission" date="2022-01" db="EMBL/GenBank/DDBJ databases">
        <title>Comparative genomics reveals a dynamic genome evolution in the ectomycorrhizal milk-cap (Lactarius) mushrooms.</title>
        <authorList>
            <consortium name="DOE Joint Genome Institute"/>
            <person name="Lebreton A."/>
            <person name="Tang N."/>
            <person name="Kuo A."/>
            <person name="LaButti K."/>
            <person name="Drula E."/>
            <person name="Barry K."/>
            <person name="Clum A."/>
            <person name="Lipzen A."/>
            <person name="Mousain D."/>
            <person name="Ng V."/>
            <person name="Wang R."/>
            <person name="Wang X."/>
            <person name="Dai Y."/>
            <person name="Henrissat B."/>
            <person name="Grigoriev I.V."/>
            <person name="Guerin-Laguette A."/>
            <person name="Yu F."/>
            <person name="Martin F.M."/>
        </authorList>
    </citation>
    <scope>NUCLEOTIDE SEQUENCE</scope>
    <source>
        <strain evidence="4">QP</strain>
    </source>
</reference>
<evidence type="ECO:0000313" key="4">
    <source>
        <dbReference type="EMBL" id="KAH8998485.1"/>
    </source>
</evidence>
<feature type="compositionally biased region" description="Polar residues" evidence="2">
    <location>
        <begin position="1"/>
        <end position="12"/>
    </location>
</feature>
<dbReference type="Proteomes" id="UP001201163">
    <property type="component" value="Unassembled WGS sequence"/>
</dbReference>
<dbReference type="InterPro" id="IPR027417">
    <property type="entry name" value="P-loop_NTPase"/>
</dbReference>
<sequence>MEKRQIVSNSPAGTKIAESQGGQSQLVPVEVTVLRAHDVPHIKTMSGGKREYFVTITYRAPKKKTKKTNGVQIVGQMAVWNQRLDGFFVQSSSQLVLCLYAKRLSQSDLLIGTHQITIPVKSETNISFVLSHGHGQAVQPTEPVTLYLSIAVSTNRTSLTDSPKIPTEGDEPPAPLIPSSDHLLVQSSAPMPQDPAETSLVKKARVDLDRADEVNESINRSNTWEGAVRRIKWVMDTLSPVAGLHPIAQMAYRVLSVIPEELSKQYQRDDNIRTLLKSMHDAFDFAIHEDTLKSIEPKSKQAEILTLMLQDVCSCSDFIQSYTKDSKFLTRTLKNMGSGVEEKIQDLSTALIEHRRAFLDHAVVTAEVTAFQILNNVGKISSQLQWVSSQISDAALDAKIGEIPYRRGSRFTPNKGCLRGTRIPFLDFIVDWANNPASERSLVLFGLAGTGKSSIAHEVARRFDETGRLTSSFIFVRKEQFKTEAYHLFTNLARDLADRYPLFKTALGRVIKDDTALRLGTRDYGTLFRRLIQVTA</sequence>
<comment type="caution">
    <text evidence="4">The sequence shown here is derived from an EMBL/GenBank/DDBJ whole genome shotgun (WGS) entry which is preliminary data.</text>
</comment>
<evidence type="ECO:0000313" key="5">
    <source>
        <dbReference type="Proteomes" id="UP001201163"/>
    </source>
</evidence>
<dbReference type="Gene3D" id="2.60.40.150">
    <property type="entry name" value="C2 domain"/>
    <property type="match status" value="1"/>
</dbReference>
<name>A0AAD4LMM4_9AGAM</name>
<dbReference type="InterPro" id="IPR035892">
    <property type="entry name" value="C2_domain_sf"/>
</dbReference>
<proteinExistence type="predicted"/>
<evidence type="ECO:0000259" key="3">
    <source>
        <dbReference type="Pfam" id="PF24883"/>
    </source>
</evidence>
<keyword evidence="1" id="KW-0677">Repeat</keyword>
<evidence type="ECO:0000256" key="2">
    <source>
        <dbReference type="SAM" id="MobiDB-lite"/>
    </source>
</evidence>
<feature type="region of interest" description="Disordered" evidence="2">
    <location>
        <begin position="1"/>
        <end position="21"/>
    </location>
</feature>
<dbReference type="Gene3D" id="3.40.50.300">
    <property type="entry name" value="P-loop containing nucleotide triphosphate hydrolases"/>
    <property type="match status" value="1"/>
</dbReference>
<protein>
    <recommendedName>
        <fullName evidence="3">Nephrocystin 3-like N-terminal domain-containing protein</fullName>
    </recommendedName>
</protein>